<accession>S9QM33</accession>
<organism evidence="3 4">
    <name type="scientific">Litoreibacter arenae DSM 19593</name>
    <dbReference type="NCBI Taxonomy" id="1123360"/>
    <lineage>
        <taxon>Bacteria</taxon>
        <taxon>Pseudomonadati</taxon>
        <taxon>Pseudomonadota</taxon>
        <taxon>Alphaproteobacteria</taxon>
        <taxon>Rhodobacterales</taxon>
        <taxon>Roseobacteraceae</taxon>
        <taxon>Litoreibacter</taxon>
    </lineage>
</organism>
<dbReference type="EMBL" id="AONI01000008">
    <property type="protein sequence ID" value="EPX80608.1"/>
    <property type="molecule type" value="Genomic_DNA"/>
</dbReference>
<dbReference type="Pfam" id="PF13503">
    <property type="entry name" value="DUF4123"/>
    <property type="match status" value="1"/>
</dbReference>
<sequence>MNANTDVNDYWTQQCSDPETPSEPFLSFKTIEGVEPLDAQFGVASPKTVPDVLYDLLFGQPKQTESELEPVRGNATKASPLYTHAILDATKVSNLPELLAASGLEHRCLFKGEAYEDMKDVAPWIVRLEDGHGFTCSLFTCSDAPWHLWNSAPGIYFRSSGKLDELWGHFRKFTKVQDDDGKWFYFRFWEPSMFFGLVENATAIATQICAPLHSVVAPMDAHTVGHVLNPEPSFERPERPVLSTQTKIVLSKVRRHKMLIDIAEDIYLSETAAKSTIDWPSQRDQTVRRGTHALQTYGLRMRKSLHSYLMIRNAMPEVFDDNALQINEILMTSDSESTKLDRLISYLRTV</sequence>
<proteinExistence type="predicted"/>
<evidence type="ECO:0000313" key="4">
    <source>
        <dbReference type="Proteomes" id="UP000015351"/>
    </source>
</evidence>
<feature type="compositionally biased region" description="Polar residues" evidence="1">
    <location>
        <begin position="1"/>
        <end position="19"/>
    </location>
</feature>
<feature type="region of interest" description="Disordered" evidence="1">
    <location>
        <begin position="1"/>
        <end position="21"/>
    </location>
</feature>
<keyword evidence="4" id="KW-1185">Reference proteome</keyword>
<dbReference type="OrthoDB" id="6431152at2"/>
<comment type="caution">
    <text evidence="3">The sequence shown here is derived from an EMBL/GenBank/DDBJ whole genome shotgun (WGS) entry which is preliminary data.</text>
</comment>
<dbReference type="InterPro" id="IPR025391">
    <property type="entry name" value="DUF4123"/>
</dbReference>
<evidence type="ECO:0000259" key="2">
    <source>
        <dbReference type="Pfam" id="PF13503"/>
    </source>
</evidence>
<evidence type="ECO:0000256" key="1">
    <source>
        <dbReference type="SAM" id="MobiDB-lite"/>
    </source>
</evidence>
<reference evidence="4" key="1">
    <citation type="journal article" date="2013" name="Stand. Genomic Sci.">
        <title>Genome sequence of the Litoreibacter arenae type strain (DSM 19593(T)), a member of the Roseobacter clade isolated from sea sand.</title>
        <authorList>
            <person name="Riedel T."/>
            <person name="Fiebig A."/>
            <person name="Petersen J."/>
            <person name="Gronow S."/>
            <person name="Kyrpides N.C."/>
            <person name="Goker M."/>
            <person name="Klenk H.P."/>
        </authorList>
    </citation>
    <scope>NUCLEOTIDE SEQUENCE [LARGE SCALE GENOMIC DNA]</scope>
    <source>
        <strain evidence="4">DSM 19593</strain>
    </source>
</reference>
<feature type="domain" description="DUF4123" evidence="2">
    <location>
        <begin position="85"/>
        <end position="200"/>
    </location>
</feature>
<dbReference type="STRING" id="1123360.thalar_00828"/>
<dbReference type="RefSeq" id="WP_021099401.1">
    <property type="nucleotide sequence ID" value="NZ_KE557306.1"/>
</dbReference>
<dbReference type="eggNOG" id="COG1716">
    <property type="taxonomic scope" value="Bacteria"/>
</dbReference>
<dbReference type="AlphaFoldDB" id="S9QM33"/>
<dbReference type="HOGENOM" id="CLU_791796_0_0_5"/>
<gene>
    <name evidence="3" type="ORF">thalar_00828</name>
</gene>
<dbReference type="Proteomes" id="UP000015351">
    <property type="component" value="Unassembled WGS sequence"/>
</dbReference>
<evidence type="ECO:0000313" key="3">
    <source>
        <dbReference type="EMBL" id="EPX80608.1"/>
    </source>
</evidence>
<protein>
    <recommendedName>
        <fullName evidence="2">DUF4123 domain-containing protein</fullName>
    </recommendedName>
</protein>
<name>S9QM33_9RHOB</name>